<dbReference type="InterPro" id="IPR032675">
    <property type="entry name" value="LRR_dom_sf"/>
</dbReference>
<feature type="non-terminal residue" evidence="1">
    <location>
        <position position="122"/>
    </location>
</feature>
<dbReference type="AlphaFoldDB" id="A0AAV2Q6F4"/>
<gene>
    <name evidence="1" type="ORF">MNOR_LOCUS9159</name>
</gene>
<protein>
    <submittedName>
        <fullName evidence="1">Uncharacterized protein</fullName>
    </submittedName>
</protein>
<name>A0AAV2Q6F4_MEGNR</name>
<accession>A0AAV2Q6F4</accession>
<proteinExistence type="predicted"/>
<evidence type="ECO:0000313" key="1">
    <source>
        <dbReference type="EMBL" id="CAL4073556.1"/>
    </source>
</evidence>
<reference evidence="1 2" key="1">
    <citation type="submission" date="2024-05" db="EMBL/GenBank/DDBJ databases">
        <authorList>
            <person name="Wallberg A."/>
        </authorList>
    </citation>
    <scope>NUCLEOTIDE SEQUENCE [LARGE SCALE GENOMIC DNA]</scope>
</reference>
<dbReference type="EMBL" id="CAXKWB010004367">
    <property type="protein sequence ID" value="CAL4073556.1"/>
    <property type="molecule type" value="Genomic_DNA"/>
</dbReference>
<organism evidence="1 2">
    <name type="scientific">Meganyctiphanes norvegica</name>
    <name type="common">Northern krill</name>
    <name type="synonym">Thysanopoda norvegica</name>
    <dbReference type="NCBI Taxonomy" id="48144"/>
    <lineage>
        <taxon>Eukaryota</taxon>
        <taxon>Metazoa</taxon>
        <taxon>Ecdysozoa</taxon>
        <taxon>Arthropoda</taxon>
        <taxon>Crustacea</taxon>
        <taxon>Multicrustacea</taxon>
        <taxon>Malacostraca</taxon>
        <taxon>Eumalacostraca</taxon>
        <taxon>Eucarida</taxon>
        <taxon>Euphausiacea</taxon>
        <taxon>Euphausiidae</taxon>
        <taxon>Meganyctiphanes</taxon>
    </lineage>
</organism>
<dbReference type="Gene3D" id="3.80.10.10">
    <property type="entry name" value="Ribonuclease Inhibitor"/>
    <property type="match status" value="1"/>
</dbReference>
<sequence length="122" mass="13681">NSIVVSDEQLDFDLPSPAFPLLENLTISGVVSNSRLRHVLLHSPNIKNIKLDGQLESLHDATFSNLLQVNHLSQLEELYFNVSTTVTLSTVRQLLHCDNNLKLVGRLCHMGGATMEQYQELQ</sequence>
<feature type="non-terminal residue" evidence="1">
    <location>
        <position position="1"/>
    </location>
</feature>
<comment type="caution">
    <text evidence="1">The sequence shown here is derived from an EMBL/GenBank/DDBJ whole genome shotgun (WGS) entry which is preliminary data.</text>
</comment>
<evidence type="ECO:0000313" key="2">
    <source>
        <dbReference type="Proteomes" id="UP001497623"/>
    </source>
</evidence>
<dbReference type="Proteomes" id="UP001497623">
    <property type="component" value="Unassembled WGS sequence"/>
</dbReference>
<keyword evidence="2" id="KW-1185">Reference proteome</keyword>